<reference evidence="2 3" key="1">
    <citation type="submission" date="2019-04" db="EMBL/GenBank/DDBJ databases">
        <title>An improved genome assembly and genetic linkage map for asparagus bean, Vigna unguiculata ssp. sesquipedialis.</title>
        <authorList>
            <person name="Xia Q."/>
            <person name="Zhang R."/>
            <person name="Dong Y."/>
        </authorList>
    </citation>
    <scope>NUCLEOTIDE SEQUENCE [LARGE SCALE GENOMIC DNA]</scope>
    <source>
        <tissue evidence="2">Leaf</tissue>
    </source>
</reference>
<evidence type="ECO:0000313" key="2">
    <source>
        <dbReference type="EMBL" id="QCD99488.1"/>
    </source>
</evidence>
<dbReference type="EMBL" id="CP039351">
    <property type="protein sequence ID" value="QCD99488.1"/>
    <property type="molecule type" value="Genomic_DNA"/>
</dbReference>
<evidence type="ECO:0000256" key="1">
    <source>
        <dbReference type="SAM" id="MobiDB-lite"/>
    </source>
</evidence>
<feature type="region of interest" description="Disordered" evidence="1">
    <location>
        <begin position="1"/>
        <end position="53"/>
    </location>
</feature>
<evidence type="ECO:0000313" key="3">
    <source>
        <dbReference type="Proteomes" id="UP000501690"/>
    </source>
</evidence>
<dbReference type="Proteomes" id="UP000501690">
    <property type="component" value="Linkage Group LG7"/>
</dbReference>
<proteinExistence type="predicted"/>
<feature type="compositionally biased region" description="Basic and acidic residues" evidence="1">
    <location>
        <begin position="43"/>
        <end position="53"/>
    </location>
</feature>
<sequence>MEEARLQGCRSELALQQQRSDGEGPAKVRQKSGEGPTAVRRWSGGDRGRGNDDEKKRYLKLWIPC</sequence>
<dbReference type="AlphaFoldDB" id="A0A4D6MGV0"/>
<name>A0A4D6MGV0_VIGUN</name>
<accession>A0A4D6MGV0</accession>
<gene>
    <name evidence="2" type="ORF">DEO72_LG7g770</name>
</gene>
<organism evidence="2 3">
    <name type="scientific">Vigna unguiculata</name>
    <name type="common">Cowpea</name>
    <dbReference type="NCBI Taxonomy" id="3917"/>
    <lineage>
        <taxon>Eukaryota</taxon>
        <taxon>Viridiplantae</taxon>
        <taxon>Streptophyta</taxon>
        <taxon>Embryophyta</taxon>
        <taxon>Tracheophyta</taxon>
        <taxon>Spermatophyta</taxon>
        <taxon>Magnoliopsida</taxon>
        <taxon>eudicotyledons</taxon>
        <taxon>Gunneridae</taxon>
        <taxon>Pentapetalae</taxon>
        <taxon>rosids</taxon>
        <taxon>fabids</taxon>
        <taxon>Fabales</taxon>
        <taxon>Fabaceae</taxon>
        <taxon>Papilionoideae</taxon>
        <taxon>50 kb inversion clade</taxon>
        <taxon>NPAAA clade</taxon>
        <taxon>indigoferoid/millettioid clade</taxon>
        <taxon>Phaseoleae</taxon>
        <taxon>Vigna</taxon>
    </lineage>
</organism>
<keyword evidence="3" id="KW-1185">Reference proteome</keyword>
<protein>
    <submittedName>
        <fullName evidence="2">Uncharacterized protein</fullName>
    </submittedName>
</protein>